<reference evidence="5" key="1">
    <citation type="submission" date="2017-05" db="EMBL/GenBank/DDBJ databases">
        <authorList>
            <person name="Sung H."/>
        </authorList>
    </citation>
    <scope>NUCLEOTIDE SEQUENCE [LARGE SCALE GENOMIC DNA]</scope>
    <source>
        <strain evidence="5">AR23208</strain>
    </source>
</reference>
<accession>A0A1Y0IW71</accession>
<dbReference type="RefSeq" id="WP_087458929.1">
    <property type="nucleotide sequence ID" value="NZ_CP021434.1"/>
</dbReference>
<proteinExistence type="predicted"/>
<dbReference type="InterPro" id="IPR031325">
    <property type="entry name" value="RHS_repeat"/>
</dbReference>
<dbReference type="OrthoDB" id="41445at2"/>
<dbReference type="PROSITE" id="PS50818">
    <property type="entry name" value="INTEIN_C_TER"/>
    <property type="match status" value="1"/>
</dbReference>
<dbReference type="InterPro" id="IPR050708">
    <property type="entry name" value="T6SS_VgrG/RHS"/>
</dbReference>
<dbReference type="InterPro" id="IPR045351">
    <property type="entry name" value="DUF6531"/>
</dbReference>
<protein>
    <recommendedName>
        <fullName evidence="3">Fibronectin type-III domain-containing protein</fullName>
    </recommendedName>
</protein>
<dbReference type="SUPFAM" id="SSF51294">
    <property type="entry name" value="Hedgehog/intein (Hint) domain"/>
    <property type="match status" value="1"/>
</dbReference>
<evidence type="ECO:0000256" key="2">
    <source>
        <dbReference type="SAM" id="SignalP"/>
    </source>
</evidence>
<dbReference type="CDD" id="cd00081">
    <property type="entry name" value="Hint"/>
    <property type="match status" value="1"/>
</dbReference>
<dbReference type="InterPro" id="IPR056823">
    <property type="entry name" value="TEN-like_YD-shell"/>
</dbReference>
<dbReference type="InterPro" id="IPR003961">
    <property type="entry name" value="FN3_dom"/>
</dbReference>
<organism evidence="4 5">
    <name type="scientific">Tumebacillus avium</name>
    <dbReference type="NCBI Taxonomy" id="1903704"/>
    <lineage>
        <taxon>Bacteria</taxon>
        <taxon>Bacillati</taxon>
        <taxon>Bacillota</taxon>
        <taxon>Bacilli</taxon>
        <taxon>Bacillales</taxon>
        <taxon>Alicyclobacillaceae</taxon>
        <taxon>Tumebacillus</taxon>
    </lineage>
</organism>
<sequence length="2820" mass="310314">MRSKGLFSKALVSFLVLNLAVTMPLDSLRTAYAHGSNEHKDAKEQAKEAPDKVLELKGKRTQNSKTWKNSDLTETIEMYSTPVFYQETGTKDWKSIDNGITDLIADKTEQKNFKFQNKANKFTALFAKTADKDIFKIKQNGHSLSYSILGANPAAGVSKDDTLTYPNLFANIDAIYHVRSTGVKEDLILKKLPDVEKITFELKTDLNVKQEGRDIVFTDKKDGAVVYTFAPPFMRDASDKESHAMDYVLEQQGGKILLTLALDMAYLKDPETQYPILLDPTVTAGGTTATTFDAYVGEVYNTVNYGGDAELRTGYAPTVDSHRTFIKFGSTLPALGGGLLTGATFKAYKYYEPSSVDTTINIHRAYAAWSSSGITYSNQPGFGGSYASNLLSKGEANGWYSWNVGSLVNYWYDNPANYHGLVMQASNENTTGSYRKFYSSDYSSGAYAPRLEITYSPKPAAPTGTAYGNGVNTGNGYVNLQWGAVSGATGYKVLFFNGKAYEEIDVGNVTTWTTKGKKLWPTAAQAAAGQYTLRLDGTGGELEDDPRPVYVASGGPYSANKNYWFRVKAYNAYGTTVQSDAFMPTIDDETAPTKPGTPAVTNKLNSAYTFTWAASTDNLSGLKHYEVYLGTKSGVWDVVNGAAVTTNSYKYTGELLARTPYYMAVKAVDNSGNYTWSTTSSDTPRKQLDASIVSYSIPATMEASGDYNVQVTVKNEGLQTWTSAGAFYLGSVEETDPLTQDTRMPLSGTDSIGAGSSKTFNLRSNGGKNPGDFLTRWGMLQVGVGRFGDTLSSAVKVVDTVPPQGAIVINNGQTLTNSPNVSLNLSVTDNANGPYQQRLRNEEQAWTADEAFTATKAWTLSDGNGDKTVSVIYKDPSGNESTAKSASITLDTSYPTAAITTPNERDYLNGAIDIVGSASDNDLLDYTISYGAGSAPTQWTEIAKQTDVVNQDLLATWNTANIPTGLYTLRLEAKDAAGNVSVVSKYVYVDQFLDMLGTEPYWGVVETETGYGSSNVNLSNGNLFLTYGDFDWEGRGLSVGVNRVYNSQDSAAGLLGKGWRLSFETELAEAANGNVTLTDEDGSRHLFTKQTDGTYTAPKGIFQKLTKQADGTWLLQDQDAESTLYTFNAQGNLTSETDNNQNKITYVWANNQLQEIVDTMGRKVTFAYTGNLLTKVLSPISSVLYYYNTTGQLTDVEYYDEAGTRYRTLGYAYDSQGRLKSATDPNGHTVNYLYNGLRLINVSNTLTTQNASTGATNPALTINQTLGYDLVNKKVNMVLAGPNESIEAEYVYNSVGNIVSMVEDPQGLKLTKSFLYADNLLKESTDPRGLKTVFTYDALGNVLTKTEPATTDIDGVQVTPVTTSVYKPGTSLLVKETDALGRVTTHEYDAKGNKTATIDPDGFKTSFTYDAYGNVTEELNQRGAGYGFVPNQSFEQGDATALQGWKTAGNWSLNTTEKKSGVRGVTLTGAASIESDFVPVKAGRLPVRALGYVKADAAAGLTTTVQFYDSSKNPIGSESSAPLGGTADWTRQHISAPVPANAAFVTTKIAVTSGTVHIDDVWMEEADYKLISKYDANGLNLLESYDAYGKKMSFEYDAAGNKIKETNELGQMAQWVYNADNQVLESIDRLGKKIINQYDANGNLIKTTDAIGRTTEYAYDEANRQVLVKQPQVTKQGYDNKTPLAPNVVSIIEIDEYNELGRKVADKDGNGAVSRLYYDKVGRLVRSVDPLRNEMRMTYDANGNKLTEENLAWDTVTATLHSKGTTHFRYDELNRQITESDPTKDQNTLVEQKKFDAEGRLLKEIDGMGLATRYSYDIDDNAIYTIDSSTPAVETWSLYDGKGNQIIGMDKLGATTYLYDSNGQLKEVIDPQGKKTSYTYNAAGDKTKLVDATGAVTDWGYDAEGQMRKETQTLQDGATGETKTQITLFEYDAIGQVVKRTMQEGVGTTVTTSKEVSLFYDELGQLVRELGVNQPAGTKTDNRYLHDNNGNVTNTWTYDETNPIPLDKDPDGDGFYNSETISVFDANNRLLEETITHTQTVSKTSYDDKNNKEILTNALGDTVVLSDDSDRTKQILTPNFDTFDYEYYVNDMIKTVTAPGVQTTFTYNGGEKVSTIKALNRGNNAVILDLQYQYNTTDQVTQVSDKGVVKGKYTYTATGNLETTEEGGRKFKYTYDANSNIVKVEDLATGKTVTAYTYATGNRMQQKQEFDKTTGALIRTTDYEFNPSGTLKKTTVKEGANVTVIDYGFNSDDQLMSVDKTINGIVQPKILYEYDTEGNRIAKNVSDASGNTHYHFHRDTSGSIFLETKLTATSKSDSLKYFRDGDGNMLSFAWNDVVYYYQFNARGDVVAITDAAGNVVTTYEYDAWGNVLSIGGDQAVGTVNPYRYVGKMGVMYDQNTGLYLMGWRDYDPSTGRFIVPDEYEGEEDEPVSLNRYLYADADPVNNIDPDGHLPKWMSGVWKSTKKATKKAYNFAIGDDIRTLTSKKSKWYHKAGAAASIASNFIPGAGQAKWAIKGAIKGAKAGKKAYKAVKYYKPSVKKARIQKTKVVLQKSKAPQRKVYRKATPQKSCNCFTLGTKVETEDGEVPIESVKIGDKVLAKDEYTGEKAYKEVEWLYQREVDEIYEVHVGGEVIQTTDEHPFWVVGEGWVETQNLRAGDRFETADGKILTIDQIIVKQQKATVYNFKVKDFHTYFVSNLGIWTHNACQLNPNKGGKFGDLDKVKGPNEVPHHIAQNAYNKTKGISRNDGPAVMMSKEDHAKTRTFAGRGKATMRQDADLSGRQRMAKDIWDVKKLFGRKYNEGLRGAVRYGQKVYTKSNR</sequence>
<dbReference type="InterPro" id="IPR036116">
    <property type="entry name" value="FN3_sf"/>
</dbReference>
<dbReference type="PANTHER" id="PTHR32305">
    <property type="match status" value="1"/>
</dbReference>
<dbReference type="InterPro" id="IPR030934">
    <property type="entry name" value="Intein_C"/>
</dbReference>
<dbReference type="SMART" id="SM00060">
    <property type="entry name" value="FN3"/>
    <property type="match status" value="2"/>
</dbReference>
<dbReference type="Gene3D" id="2.170.16.10">
    <property type="entry name" value="Hedgehog/Intein (Hint) domain"/>
    <property type="match status" value="1"/>
</dbReference>
<feature type="domain" description="Fibronectin type-III" evidence="3">
    <location>
        <begin position="594"/>
        <end position="687"/>
    </location>
</feature>
<evidence type="ECO:0000256" key="1">
    <source>
        <dbReference type="ARBA" id="ARBA00022737"/>
    </source>
</evidence>
<dbReference type="SUPFAM" id="SSF49265">
    <property type="entry name" value="Fibronectin type III"/>
    <property type="match status" value="1"/>
</dbReference>
<dbReference type="PROSITE" id="PS50817">
    <property type="entry name" value="INTEIN_N_TER"/>
    <property type="match status" value="1"/>
</dbReference>
<dbReference type="Proteomes" id="UP000195437">
    <property type="component" value="Chromosome"/>
</dbReference>
<dbReference type="SMART" id="SM00306">
    <property type="entry name" value="HintN"/>
    <property type="match status" value="1"/>
</dbReference>
<keyword evidence="2" id="KW-0732">Signal</keyword>
<dbReference type="InterPro" id="IPR036844">
    <property type="entry name" value="Hint_dom_sf"/>
</dbReference>
<dbReference type="NCBIfam" id="TIGR01643">
    <property type="entry name" value="YD_repeat_2x"/>
    <property type="match status" value="8"/>
</dbReference>
<dbReference type="Pfam" id="PF20148">
    <property type="entry name" value="DUF6531"/>
    <property type="match status" value="1"/>
</dbReference>
<evidence type="ECO:0000313" key="5">
    <source>
        <dbReference type="Proteomes" id="UP000195437"/>
    </source>
</evidence>
<dbReference type="Gene3D" id="2.60.40.10">
    <property type="entry name" value="Immunoglobulins"/>
    <property type="match status" value="3"/>
</dbReference>
<gene>
    <name evidence="4" type="ORF">CBW65_23200</name>
</gene>
<dbReference type="InterPro" id="IPR006141">
    <property type="entry name" value="Intein_N"/>
</dbReference>
<dbReference type="KEGG" id="tum:CBW65_23200"/>
<evidence type="ECO:0000313" key="4">
    <source>
        <dbReference type="EMBL" id="ARU63594.1"/>
    </source>
</evidence>
<dbReference type="NCBIfam" id="TIGR03696">
    <property type="entry name" value="Rhs_assc_core"/>
    <property type="match status" value="1"/>
</dbReference>
<dbReference type="Pfam" id="PF25023">
    <property type="entry name" value="TEN_YD-shell"/>
    <property type="match status" value="1"/>
</dbReference>
<name>A0A1Y0IW71_9BACL</name>
<feature type="chain" id="PRO_5038686784" description="Fibronectin type-III domain-containing protein" evidence="2">
    <location>
        <begin position="21"/>
        <end position="2820"/>
    </location>
</feature>
<dbReference type="PROSITE" id="PS50853">
    <property type="entry name" value="FN3"/>
    <property type="match status" value="1"/>
</dbReference>
<feature type="signal peptide" evidence="2">
    <location>
        <begin position="1"/>
        <end position="20"/>
    </location>
</feature>
<dbReference type="Gene3D" id="2.180.10.10">
    <property type="entry name" value="RHS repeat-associated core"/>
    <property type="match status" value="4"/>
</dbReference>
<keyword evidence="1" id="KW-0677">Repeat</keyword>
<dbReference type="InterPro" id="IPR003587">
    <property type="entry name" value="Hint_dom_N"/>
</dbReference>
<dbReference type="GO" id="GO:0016539">
    <property type="term" value="P:intein-mediated protein splicing"/>
    <property type="evidence" value="ECO:0007669"/>
    <property type="project" value="InterPro"/>
</dbReference>
<dbReference type="NCBIfam" id="NF033679">
    <property type="entry name" value="DNRLRE_dom"/>
    <property type="match status" value="1"/>
</dbReference>
<dbReference type="InterPro" id="IPR006530">
    <property type="entry name" value="YD"/>
</dbReference>
<dbReference type="EMBL" id="CP021434">
    <property type="protein sequence ID" value="ARU63594.1"/>
    <property type="molecule type" value="Genomic_DNA"/>
</dbReference>
<dbReference type="InterPro" id="IPR013783">
    <property type="entry name" value="Ig-like_fold"/>
</dbReference>
<evidence type="ECO:0000259" key="3">
    <source>
        <dbReference type="PROSITE" id="PS50853"/>
    </source>
</evidence>
<dbReference type="Pfam" id="PF05593">
    <property type="entry name" value="RHS_repeat"/>
    <property type="match status" value="4"/>
</dbReference>
<dbReference type="CDD" id="cd00063">
    <property type="entry name" value="FN3"/>
    <property type="match status" value="1"/>
</dbReference>
<keyword evidence="5" id="KW-1185">Reference proteome</keyword>
<dbReference type="PANTHER" id="PTHR32305:SF15">
    <property type="entry name" value="PROTEIN RHSA-RELATED"/>
    <property type="match status" value="1"/>
</dbReference>
<dbReference type="Pfam" id="PF07591">
    <property type="entry name" value="PT-HINT"/>
    <property type="match status" value="1"/>
</dbReference>
<dbReference type="InterPro" id="IPR022385">
    <property type="entry name" value="Rhs_assc_core"/>
</dbReference>